<keyword evidence="7 8" id="KW-0472">Membrane</keyword>
<evidence type="ECO:0000256" key="3">
    <source>
        <dbReference type="ARBA" id="ARBA00022670"/>
    </source>
</evidence>
<dbReference type="NCBIfam" id="TIGR04178">
    <property type="entry name" value="exo_archaeo"/>
    <property type="match status" value="1"/>
</dbReference>
<keyword evidence="3" id="KW-0645">Protease</keyword>
<dbReference type="InterPro" id="IPR026392">
    <property type="entry name" value="Exo/Archaeosortase_dom"/>
</dbReference>
<proteinExistence type="predicted"/>
<dbReference type="AlphaFoldDB" id="A0A3B0V7H7"/>
<evidence type="ECO:0000256" key="7">
    <source>
        <dbReference type="ARBA" id="ARBA00023136"/>
    </source>
</evidence>
<evidence type="ECO:0000256" key="5">
    <source>
        <dbReference type="ARBA" id="ARBA00022801"/>
    </source>
</evidence>
<reference evidence="9" key="1">
    <citation type="submission" date="2018-06" db="EMBL/GenBank/DDBJ databases">
        <authorList>
            <person name="Zhirakovskaya E."/>
        </authorList>
    </citation>
    <scope>NUCLEOTIDE SEQUENCE</scope>
</reference>
<keyword evidence="5" id="KW-0378">Hydrolase</keyword>
<feature type="transmembrane region" description="Helical" evidence="8">
    <location>
        <begin position="124"/>
        <end position="145"/>
    </location>
</feature>
<sequence>MTSGKLVNVLGVGALALIIAFCYSAVFQWMYGRYMNADSYYSHGFLVPFVTLFLIWLKRDQLLNQTQQGSRAGLVLIVAALLLHILGTLLYIFAVSAFSLFFLIIGLTLYLCGNEITRTVRFPLLFLIFMFPLPEAILGIVSFPLKIFAAKAGVWLVGLLGIPIHGEGFNIFIPAGELLVGNPCSGLRSLVAFLALGAVFAYLSNLTLVRKYILFFIAIPIAILSNIIRVPILILVSYYWGLKAAAPDTLVHTASGLLVFVLGFFLLMMSAKVLEWRA</sequence>
<dbReference type="GO" id="GO:0005886">
    <property type="term" value="C:plasma membrane"/>
    <property type="evidence" value="ECO:0007669"/>
    <property type="project" value="UniProtKB-SubCell"/>
</dbReference>
<keyword evidence="2" id="KW-1003">Cell membrane</keyword>
<evidence type="ECO:0000256" key="4">
    <source>
        <dbReference type="ARBA" id="ARBA00022692"/>
    </source>
</evidence>
<evidence type="ECO:0000256" key="6">
    <source>
        <dbReference type="ARBA" id="ARBA00022989"/>
    </source>
</evidence>
<dbReference type="GO" id="GO:0008233">
    <property type="term" value="F:peptidase activity"/>
    <property type="evidence" value="ECO:0007669"/>
    <property type="project" value="UniProtKB-KW"/>
</dbReference>
<accession>A0A3B0V7H7</accession>
<dbReference type="GO" id="GO:0006508">
    <property type="term" value="P:proteolysis"/>
    <property type="evidence" value="ECO:0007669"/>
    <property type="project" value="UniProtKB-KW"/>
</dbReference>
<dbReference type="InterPro" id="IPR019127">
    <property type="entry name" value="Exosortase"/>
</dbReference>
<protein>
    <recommendedName>
        <fullName evidence="10">Eight transmembrane protein EpsH</fullName>
    </recommendedName>
</protein>
<dbReference type="NCBIfam" id="TIGR02602">
    <property type="entry name" value="8TM_EpsH"/>
    <property type="match status" value="1"/>
</dbReference>
<evidence type="ECO:0000313" key="9">
    <source>
        <dbReference type="EMBL" id="VAW34692.1"/>
    </source>
</evidence>
<name>A0A3B0V7H7_9ZZZZ</name>
<feature type="transmembrane region" description="Helical" evidence="8">
    <location>
        <begin position="40"/>
        <end position="57"/>
    </location>
</feature>
<feature type="transmembrane region" description="Helical" evidence="8">
    <location>
        <begin position="212"/>
        <end position="240"/>
    </location>
</feature>
<dbReference type="InterPro" id="IPR013426">
    <property type="entry name" value="EpsH-like"/>
</dbReference>
<comment type="subcellular location">
    <subcellularLocation>
        <location evidence="1">Cell membrane</location>
        <topology evidence="1">Multi-pass membrane protein</topology>
    </subcellularLocation>
</comment>
<gene>
    <name evidence="9" type="ORF">MNBD_DELTA04-1623</name>
</gene>
<dbReference type="EMBL" id="UOEY01000008">
    <property type="protein sequence ID" value="VAW34692.1"/>
    <property type="molecule type" value="Genomic_DNA"/>
</dbReference>
<feature type="transmembrane region" description="Helical" evidence="8">
    <location>
        <begin position="69"/>
        <end position="86"/>
    </location>
</feature>
<evidence type="ECO:0000256" key="2">
    <source>
        <dbReference type="ARBA" id="ARBA00022475"/>
    </source>
</evidence>
<feature type="transmembrane region" description="Helical" evidence="8">
    <location>
        <begin position="187"/>
        <end position="205"/>
    </location>
</feature>
<feature type="transmembrane region" description="Helical" evidence="8">
    <location>
        <begin position="252"/>
        <end position="274"/>
    </location>
</feature>
<keyword evidence="6 8" id="KW-1133">Transmembrane helix</keyword>
<evidence type="ECO:0000256" key="1">
    <source>
        <dbReference type="ARBA" id="ARBA00004651"/>
    </source>
</evidence>
<evidence type="ECO:0008006" key="10">
    <source>
        <dbReference type="Google" id="ProtNLM"/>
    </source>
</evidence>
<organism evidence="9">
    <name type="scientific">hydrothermal vent metagenome</name>
    <dbReference type="NCBI Taxonomy" id="652676"/>
    <lineage>
        <taxon>unclassified sequences</taxon>
        <taxon>metagenomes</taxon>
        <taxon>ecological metagenomes</taxon>
    </lineage>
</organism>
<evidence type="ECO:0000256" key="8">
    <source>
        <dbReference type="SAM" id="Phobius"/>
    </source>
</evidence>
<dbReference type="Pfam" id="PF09721">
    <property type="entry name" value="Exosortase_EpsH"/>
    <property type="match status" value="1"/>
</dbReference>
<keyword evidence="4 8" id="KW-0812">Transmembrane</keyword>